<proteinExistence type="predicted"/>
<dbReference type="SUPFAM" id="SSF49842">
    <property type="entry name" value="TNF-like"/>
    <property type="match status" value="1"/>
</dbReference>
<sequence>MKITRTLAKAILASAMLFASSNLFAQVKIGTNPTNIEPASNLEVEASTADRKVKVNKTTGQLTIKDGTEGIGRILTSDAVGGASWTLETSAFRARRTSTQGITSSLTDFFNVNLEKVNFDQDGGLTMGAASGFTVKKPGTYIFNANISFQANSPTAASVAIFKNGVLLKNSGVTVNSKENYAFEISIIDIATTGDFYELRANNNTGGMFIFSGDFSGSRMR</sequence>
<dbReference type="Gene3D" id="2.60.120.40">
    <property type="match status" value="1"/>
</dbReference>
<protein>
    <recommendedName>
        <fullName evidence="4">C1q domain-containing protein</fullName>
    </recommendedName>
</protein>
<organism evidence="2 3">
    <name type="scientific">Dyadobacter helix</name>
    <dbReference type="NCBI Taxonomy" id="2822344"/>
    <lineage>
        <taxon>Bacteria</taxon>
        <taxon>Pseudomonadati</taxon>
        <taxon>Bacteroidota</taxon>
        <taxon>Cytophagia</taxon>
        <taxon>Cytophagales</taxon>
        <taxon>Spirosomataceae</taxon>
        <taxon>Dyadobacter</taxon>
    </lineage>
</organism>
<evidence type="ECO:0000313" key="3">
    <source>
        <dbReference type="Proteomes" id="UP000680038"/>
    </source>
</evidence>
<dbReference type="RefSeq" id="WP_215239123.1">
    <property type="nucleotide sequence ID" value="NZ_CAJRAF010000002.1"/>
</dbReference>
<feature type="chain" id="PRO_5036788901" description="C1q domain-containing protein" evidence="1">
    <location>
        <begin position="26"/>
        <end position="221"/>
    </location>
</feature>
<dbReference type="AlphaFoldDB" id="A0A916N5Y7"/>
<dbReference type="Proteomes" id="UP000680038">
    <property type="component" value="Unassembled WGS sequence"/>
</dbReference>
<keyword evidence="1" id="KW-0732">Signal</keyword>
<evidence type="ECO:0000313" key="2">
    <source>
        <dbReference type="EMBL" id="CAG5000585.1"/>
    </source>
</evidence>
<gene>
    <name evidence="2" type="ORF">DYBT9275_02492</name>
</gene>
<evidence type="ECO:0000256" key="1">
    <source>
        <dbReference type="SAM" id="SignalP"/>
    </source>
</evidence>
<accession>A0A916N5Y7</accession>
<reference evidence="2" key="1">
    <citation type="submission" date="2021-04" db="EMBL/GenBank/DDBJ databases">
        <authorList>
            <person name="Rodrigo-Torres L."/>
            <person name="Arahal R. D."/>
            <person name="Lucena T."/>
        </authorList>
    </citation>
    <scope>NUCLEOTIDE SEQUENCE</scope>
    <source>
        <strain evidence="2">CECT 9275</strain>
    </source>
</reference>
<keyword evidence="3" id="KW-1185">Reference proteome</keyword>
<evidence type="ECO:0008006" key="4">
    <source>
        <dbReference type="Google" id="ProtNLM"/>
    </source>
</evidence>
<dbReference type="EMBL" id="CAJRAF010000002">
    <property type="protein sequence ID" value="CAG5000585.1"/>
    <property type="molecule type" value="Genomic_DNA"/>
</dbReference>
<comment type="caution">
    <text evidence="2">The sequence shown here is derived from an EMBL/GenBank/DDBJ whole genome shotgun (WGS) entry which is preliminary data.</text>
</comment>
<feature type="signal peptide" evidence="1">
    <location>
        <begin position="1"/>
        <end position="25"/>
    </location>
</feature>
<name>A0A916N5Y7_9BACT</name>
<dbReference type="InterPro" id="IPR008983">
    <property type="entry name" value="Tumour_necrosis_fac-like_dom"/>
</dbReference>